<sequence>MSTIPIRPSLCDVCHQRPKNAGHAFCSKTCAAQAATLCAQCHQKPKFGNFEYCGKHCAGQAQKTVKPQAQAPQLRVQAPTNPTNAIRNKGVLQPQKNSHALRVVAGTAPVAAATQQVPQVPQVQTQMRPSSTSWVKKAAAQIPSILTNNSSSKEPAGPQGVPVVCAIPGCEVPVHVDSNGVQISEYCSMSHREEAVESGLVSPCVMCLTMPQSSTDYFCSRLCREEANHKSY</sequence>
<proteinExistence type="predicted"/>
<keyword evidence="2" id="KW-1185">Reference proteome</keyword>
<evidence type="ECO:0000313" key="2">
    <source>
        <dbReference type="Proteomes" id="UP001497453"/>
    </source>
</evidence>
<name>A0ABP1EBC4_9APHY</name>
<dbReference type="EMBL" id="OZ037952">
    <property type="protein sequence ID" value="CAL1717320.1"/>
    <property type="molecule type" value="Genomic_DNA"/>
</dbReference>
<evidence type="ECO:0000313" key="1">
    <source>
        <dbReference type="EMBL" id="CAL1717320.1"/>
    </source>
</evidence>
<organism evidence="1 2">
    <name type="scientific">Somion occarium</name>
    <dbReference type="NCBI Taxonomy" id="3059160"/>
    <lineage>
        <taxon>Eukaryota</taxon>
        <taxon>Fungi</taxon>
        <taxon>Dikarya</taxon>
        <taxon>Basidiomycota</taxon>
        <taxon>Agaricomycotina</taxon>
        <taxon>Agaricomycetes</taxon>
        <taxon>Polyporales</taxon>
        <taxon>Cerrenaceae</taxon>
        <taxon>Somion</taxon>
    </lineage>
</organism>
<protein>
    <submittedName>
        <fullName evidence="1">Uncharacterized protein</fullName>
    </submittedName>
</protein>
<reference evidence="2" key="1">
    <citation type="submission" date="2024-04" db="EMBL/GenBank/DDBJ databases">
        <authorList>
            <person name="Shaw F."/>
            <person name="Minotto A."/>
        </authorList>
    </citation>
    <scope>NUCLEOTIDE SEQUENCE [LARGE SCALE GENOMIC DNA]</scope>
</reference>
<gene>
    <name evidence="1" type="ORF">GFSPODELE1_LOCUS11166</name>
</gene>
<dbReference type="Proteomes" id="UP001497453">
    <property type="component" value="Chromosome 9"/>
</dbReference>
<accession>A0ABP1EBC4</accession>